<organism evidence="1 2">
    <name type="scientific">Prunus dulcis</name>
    <name type="common">Almond</name>
    <name type="synonym">Amygdalus dulcis</name>
    <dbReference type="NCBI Taxonomy" id="3755"/>
    <lineage>
        <taxon>Eukaryota</taxon>
        <taxon>Viridiplantae</taxon>
        <taxon>Streptophyta</taxon>
        <taxon>Embryophyta</taxon>
        <taxon>Tracheophyta</taxon>
        <taxon>Spermatophyta</taxon>
        <taxon>Magnoliopsida</taxon>
        <taxon>eudicotyledons</taxon>
        <taxon>Gunneridae</taxon>
        <taxon>Pentapetalae</taxon>
        <taxon>rosids</taxon>
        <taxon>fabids</taxon>
        <taxon>Rosales</taxon>
        <taxon>Rosaceae</taxon>
        <taxon>Amygdaloideae</taxon>
        <taxon>Amygdaleae</taxon>
        <taxon>Prunus</taxon>
    </lineage>
</organism>
<dbReference type="InParanoid" id="A0A5E4FLR9"/>
<evidence type="ECO:0000313" key="1">
    <source>
        <dbReference type="EMBL" id="VVA28835.1"/>
    </source>
</evidence>
<reference evidence="2" key="1">
    <citation type="journal article" date="2020" name="Plant J.">
        <title>Transposons played a major role in the diversification between the closely related almond and peach genomes: results from the almond genome sequence.</title>
        <authorList>
            <person name="Alioto T."/>
            <person name="Alexiou K.G."/>
            <person name="Bardil A."/>
            <person name="Barteri F."/>
            <person name="Castanera R."/>
            <person name="Cruz F."/>
            <person name="Dhingra A."/>
            <person name="Duval H."/>
            <person name="Fernandez I Marti A."/>
            <person name="Frias L."/>
            <person name="Galan B."/>
            <person name="Garcia J.L."/>
            <person name="Howad W."/>
            <person name="Gomez-Garrido J."/>
            <person name="Gut M."/>
            <person name="Julca I."/>
            <person name="Morata J."/>
            <person name="Puigdomenech P."/>
            <person name="Ribeca P."/>
            <person name="Rubio Cabetas M.J."/>
            <person name="Vlasova A."/>
            <person name="Wirthensohn M."/>
            <person name="Garcia-Mas J."/>
            <person name="Gabaldon T."/>
            <person name="Casacuberta J.M."/>
            <person name="Arus P."/>
        </authorList>
    </citation>
    <scope>NUCLEOTIDE SEQUENCE [LARGE SCALE GENOMIC DNA]</scope>
    <source>
        <strain evidence="2">cv. Texas</strain>
    </source>
</reference>
<dbReference type="EMBL" id="CABIKO010000151">
    <property type="protein sequence ID" value="VVA28835.1"/>
    <property type="molecule type" value="Genomic_DNA"/>
</dbReference>
<evidence type="ECO:0000313" key="2">
    <source>
        <dbReference type="Proteomes" id="UP000327085"/>
    </source>
</evidence>
<proteinExistence type="predicted"/>
<accession>A0A5E4FLR9</accession>
<protein>
    <submittedName>
        <fullName evidence="1">Uncharacterized protein</fullName>
    </submittedName>
</protein>
<dbReference type="Gramene" id="VVA28835">
    <property type="protein sequence ID" value="VVA28835"/>
    <property type="gene ID" value="Prudul26B029443"/>
</dbReference>
<name>A0A5E4FLR9_PRUDU</name>
<dbReference type="Proteomes" id="UP000327085">
    <property type="component" value="Chromosome 4"/>
</dbReference>
<dbReference type="AlphaFoldDB" id="A0A5E4FLR9"/>
<sequence length="185" mass="21269">MTPQEIRAVRTSWLNRSEKVRVPPYNPSPLCTPSFHEFLEDMFSSWLPEPAKLLYTSTFHNCPFSRSMTEQEETFMRHKLVQTTADEPSVPGLNARSDVLAADVTQALPLFLPYLLILLVRILGQKTKEKLIWKSMTKKRVMRTKMKCHFNGNKDLQISIRSLEMVYSSFLALFNSGMESSFASS</sequence>
<gene>
    <name evidence="1" type="ORF">ALMOND_2B029443</name>
</gene>